<protein>
    <recommendedName>
        <fullName evidence="3">Phage protein</fullName>
    </recommendedName>
</protein>
<dbReference type="EMBL" id="JAUYVH010000001">
    <property type="protein sequence ID" value="MDQ9168798.1"/>
    <property type="molecule type" value="Genomic_DNA"/>
</dbReference>
<evidence type="ECO:0000313" key="2">
    <source>
        <dbReference type="Proteomes" id="UP001225596"/>
    </source>
</evidence>
<dbReference type="RefSeq" id="WP_338434638.1">
    <property type="nucleotide sequence ID" value="NZ_JAUYVH010000001.1"/>
</dbReference>
<keyword evidence="2" id="KW-1185">Reference proteome</keyword>
<evidence type="ECO:0008006" key="3">
    <source>
        <dbReference type="Google" id="ProtNLM"/>
    </source>
</evidence>
<dbReference type="Proteomes" id="UP001225596">
    <property type="component" value="Unassembled WGS sequence"/>
</dbReference>
<comment type="caution">
    <text evidence="1">The sequence shown here is derived from an EMBL/GenBank/DDBJ whole genome shotgun (WGS) entry which is preliminary data.</text>
</comment>
<name>A0ABU1BIH3_9BURK</name>
<gene>
    <name evidence="1" type="ORF">Q8A64_00070</name>
</gene>
<organism evidence="1 2">
    <name type="scientific">Keguizhuia sedimenti</name>
    <dbReference type="NCBI Taxonomy" id="3064264"/>
    <lineage>
        <taxon>Bacteria</taxon>
        <taxon>Pseudomonadati</taxon>
        <taxon>Pseudomonadota</taxon>
        <taxon>Betaproteobacteria</taxon>
        <taxon>Burkholderiales</taxon>
        <taxon>Oxalobacteraceae</taxon>
        <taxon>Keguizhuia</taxon>
    </lineage>
</organism>
<accession>A0ABU1BIH3</accession>
<evidence type="ECO:0000313" key="1">
    <source>
        <dbReference type="EMBL" id="MDQ9168798.1"/>
    </source>
</evidence>
<proteinExistence type="predicted"/>
<sequence>MEITKQELLELITQDDHPEMELDWNTLTQLYTHQLASISPKLSQQELASMVTIGIALYQKGYKEYEAAERAKLNKGDLEQ</sequence>
<reference evidence="1 2" key="1">
    <citation type="submission" date="2023-08" db="EMBL/GenBank/DDBJ databases">
        <title>Oxalobacteraceae gen .nov., isolated from river sludge outside the plant.</title>
        <authorList>
            <person name="Zhao S.Y."/>
        </authorList>
    </citation>
    <scope>NUCLEOTIDE SEQUENCE [LARGE SCALE GENOMIC DNA]</scope>
    <source>
        <strain evidence="1 2">R-40</strain>
    </source>
</reference>